<reference evidence="1" key="1">
    <citation type="journal article" date="2019" name="Sci. Rep.">
        <title>Draft genome of Tanacetum cinerariifolium, the natural source of mosquito coil.</title>
        <authorList>
            <person name="Yamashiro T."/>
            <person name="Shiraishi A."/>
            <person name="Satake H."/>
            <person name="Nakayama K."/>
        </authorList>
    </citation>
    <scope>NUCLEOTIDE SEQUENCE</scope>
</reference>
<keyword evidence="1" id="KW-0695">RNA-directed DNA polymerase</keyword>
<keyword evidence="1" id="KW-0548">Nucleotidyltransferase</keyword>
<sequence length="284" mass="33477">MYRLKLSTVENVDRLFVGLRLGRLSSLVRKLFMKQLRRSFRSRSVFKLYEIDRRAMPIGDVSHWNLSEIMDQEVKRLKQSRIPIVKVRWNSRPGPEFTWEREDQMKKKSRRDTIHTFNDFGIEESTQLGYDGNYISLARNLHPDFYDLDYLKFQEAGRSRISNSFRESQLFKRLSRKHPDNGLSETAAKKLVCSLQLGSSDLPAEIRMKELNMRQHRWIELLADYDCEIRYHPGKANVMADALGRKERIKPLRVRSLVMTIHPKLPSQILKAQTKAIKEENIKA</sequence>
<proteinExistence type="predicted"/>
<name>A0A6L2NJ45_TANCI</name>
<accession>A0A6L2NJ45</accession>
<protein>
    <submittedName>
        <fullName evidence="1">Putative reverse transcriptase domain-containing protein</fullName>
    </submittedName>
</protein>
<gene>
    <name evidence="1" type="ORF">Tci_058058</name>
</gene>
<dbReference type="AlphaFoldDB" id="A0A6L2NJ45"/>
<organism evidence="1">
    <name type="scientific">Tanacetum cinerariifolium</name>
    <name type="common">Dalmatian daisy</name>
    <name type="synonym">Chrysanthemum cinerariifolium</name>
    <dbReference type="NCBI Taxonomy" id="118510"/>
    <lineage>
        <taxon>Eukaryota</taxon>
        <taxon>Viridiplantae</taxon>
        <taxon>Streptophyta</taxon>
        <taxon>Embryophyta</taxon>
        <taxon>Tracheophyta</taxon>
        <taxon>Spermatophyta</taxon>
        <taxon>Magnoliopsida</taxon>
        <taxon>eudicotyledons</taxon>
        <taxon>Gunneridae</taxon>
        <taxon>Pentapetalae</taxon>
        <taxon>asterids</taxon>
        <taxon>campanulids</taxon>
        <taxon>Asterales</taxon>
        <taxon>Asteraceae</taxon>
        <taxon>Asteroideae</taxon>
        <taxon>Anthemideae</taxon>
        <taxon>Anthemidinae</taxon>
        <taxon>Tanacetum</taxon>
    </lineage>
</organism>
<keyword evidence="1" id="KW-0808">Transferase</keyword>
<dbReference type="GO" id="GO:0003964">
    <property type="term" value="F:RNA-directed DNA polymerase activity"/>
    <property type="evidence" value="ECO:0007669"/>
    <property type="project" value="UniProtKB-KW"/>
</dbReference>
<evidence type="ECO:0000313" key="1">
    <source>
        <dbReference type="EMBL" id="GEU86080.1"/>
    </source>
</evidence>
<dbReference type="EMBL" id="BKCJ010009246">
    <property type="protein sequence ID" value="GEU86080.1"/>
    <property type="molecule type" value="Genomic_DNA"/>
</dbReference>
<comment type="caution">
    <text evidence="1">The sequence shown here is derived from an EMBL/GenBank/DDBJ whole genome shotgun (WGS) entry which is preliminary data.</text>
</comment>